<dbReference type="AlphaFoldDB" id="A0A542E0S3"/>
<dbReference type="Gene3D" id="2.60.120.10">
    <property type="entry name" value="Jelly Rolls"/>
    <property type="match status" value="1"/>
</dbReference>
<evidence type="ECO:0000313" key="2">
    <source>
        <dbReference type="EMBL" id="TQJ08951.1"/>
    </source>
</evidence>
<name>A0A542E0S3_9MICO</name>
<protein>
    <submittedName>
        <fullName evidence="2">Cupin domain</fullName>
    </submittedName>
</protein>
<organism evidence="2 3">
    <name type="scientific">Lapillicoccus jejuensis</name>
    <dbReference type="NCBI Taxonomy" id="402171"/>
    <lineage>
        <taxon>Bacteria</taxon>
        <taxon>Bacillati</taxon>
        <taxon>Actinomycetota</taxon>
        <taxon>Actinomycetes</taxon>
        <taxon>Micrococcales</taxon>
        <taxon>Intrasporangiaceae</taxon>
        <taxon>Lapillicoccus</taxon>
    </lineage>
</organism>
<feature type="domain" description="Cupin type-2" evidence="1">
    <location>
        <begin position="43"/>
        <end position="93"/>
    </location>
</feature>
<dbReference type="OrthoDB" id="9791637at2"/>
<gene>
    <name evidence="2" type="ORF">FB458_2052</name>
</gene>
<evidence type="ECO:0000313" key="3">
    <source>
        <dbReference type="Proteomes" id="UP000317893"/>
    </source>
</evidence>
<evidence type="ECO:0000259" key="1">
    <source>
        <dbReference type="Pfam" id="PF07883"/>
    </source>
</evidence>
<sequence length="149" mass="15529">MTTTVHVAPGEGAHHVLLDGDHVAKTAVADGTRGFEVFEVVSRPGPPVPPHRAPWTAVLYLVEGRVTAHVDGTAYDVAPGAVLVLPAGRPATFEPGPDGARFVAVTWGDRAGAFFADMARSLPLERAASIRVEDVLAVTGRHGVVLDAP</sequence>
<dbReference type="InterPro" id="IPR013096">
    <property type="entry name" value="Cupin_2"/>
</dbReference>
<dbReference type="InterPro" id="IPR014710">
    <property type="entry name" value="RmlC-like_jellyroll"/>
</dbReference>
<dbReference type="RefSeq" id="WP_141848395.1">
    <property type="nucleotide sequence ID" value="NZ_BAAAPR010000005.1"/>
</dbReference>
<accession>A0A542E0S3</accession>
<reference evidence="2 3" key="1">
    <citation type="submission" date="2019-06" db="EMBL/GenBank/DDBJ databases">
        <title>Sequencing the genomes of 1000 actinobacteria strains.</title>
        <authorList>
            <person name="Klenk H.-P."/>
        </authorList>
    </citation>
    <scope>NUCLEOTIDE SEQUENCE [LARGE SCALE GENOMIC DNA]</scope>
    <source>
        <strain evidence="2 3">DSM 18607</strain>
    </source>
</reference>
<keyword evidence="3" id="KW-1185">Reference proteome</keyword>
<dbReference type="Pfam" id="PF07883">
    <property type="entry name" value="Cupin_2"/>
    <property type="match status" value="1"/>
</dbReference>
<proteinExistence type="predicted"/>
<comment type="caution">
    <text evidence="2">The sequence shown here is derived from an EMBL/GenBank/DDBJ whole genome shotgun (WGS) entry which is preliminary data.</text>
</comment>
<dbReference type="InterPro" id="IPR011051">
    <property type="entry name" value="RmlC_Cupin_sf"/>
</dbReference>
<dbReference type="SUPFAM" id="SSF51182">
    <property type="entry name" value="RmlC-like cupins"/>
    <property type="match status" value="1"/>
</dbReference>
<dbReference type="Proteomes" id="UP000317893">
    <property type="component" value="Unassembled WGS sequence"/>
</dbReference>
<dbReference type="EMBL" id="VFMN01000001">
    <property type="protein sequence ID" value="TQJ08951.1"/>
    <property type="molecule type" value="Genomic_DNA"/>
</dbReference>